<reference evidence="2" key="1">
    <citation type="submission" date="2023-06" db="EMBL/GenBank/DDBJ databases">
        <authorList>
            <person name="Delattre M."/>
        </authorList>
    </citation>
    <scope>NUCLEOTIDE SEQUENCE</scope>
    <source>
        <strain evidence="2">AF72</strain>
    </source>
</reference>
<dbReference type="GO" id="GO:0006406">
    <property type="term" value="P:mRNA export from nucleus"/>
    <property type="evidence" value="ECO:0007669"/>
    <property type="project" value="TreeGrafter"/>
</dbReference>
<sequence length="253" mass="29777">MEPAFLRKAVNQYCSKEEYEFRCRERLVHCLEKTPPGQDGGKPIRSRFVKEYRRAAAATTLEYGKIRPPNVLAETIDYLLGLYTYTLTPQQLFHASFTQVYHFVCDRLRAVRQDLIVQHATPRDFQLLLEKMIPFYLVTEHRSIVEGCKEYDWKLHSTQLEECFSRWAEIYPSTVPSEEDEARNIIISSYFIRRLENASTIPTHYRLETTKFDPLVSFCETYELGDLQNSRDFFETGADQQVDAFKRTKTLIE</sequence>
<proteinExistence type="predicted"/>
<accession>A0AA36CSS4</accession>
<evidence type="ECO:0000259" key="1">
    <source>
        <dbReference type="Pfam" id="PF03399"/>
    </source>
</evidence>
<name>A0AA36CSS4_9BILA</name>
<dbReference type="GO" id="GO:0070390">
    <property type="term" value="C:transcription export complex 2"/>
    <property type="evidence" value="ECO:0007669"/>
    <property type="project" value="TreeGrafter"/>
</dbReference>
<dbReference type="InterPro" id="IPR005062">
    <property type="entry name" value="SAC3/GANP/THP3_conserved"/>
</dbReference>
<dbReference type="InterPro" id="IPR045107">
    <property type="entry name" value="SAC3/GANP/THP3"/>
</dbReference>
<feature type="non-terminal residue" evidence="2">
    <location>
        <position position="253"/>
    </location>
</feature>
<dbReference type="PANTHER" id="PTHR12436:SF3">
    <property type="entry name" value="GERMINAL-CENTER ASSOCIATED NUCLEAR PROTEIN"/>
    <property type="match status" value="1"/>
</dbReference>
<dbReference type="PANTHER" id="PTHR12436">
    <property type="entry name" value="80 KDA MCM3-ASSOCIATED PROTEIN"/>
    <property type="match status" value="1"/>
</dbReference>
<protein>
    <recommendedName>
        <fullName evidence="1">SAC3/GANP/THP3 conserved domain-containing protein</fullName>
    </recommendedName>
</protein>
<dbReference type="AlphaFoldDB" id="A0AA36CSS4"/>
<dbReference type="Pfam" id="PF03399">
    <property type="entry name" value="SAC3_GANP"/>
    <property type="match status" value="1"/>
</dbReference>
<evidence type="ECO:0000313" key="2">
    <source>
        <dbReference type="EMBL" id="CAJ0573666.1"/>
    </source>
</evidence>
<dbReference type="Gene3D" id="1.25.40.990">
    <property type="match status" value="1"/>
</dbReference>
<comment type="caution">
    <text evidence="2">The sequence shown here is derived from an EMBL/GenBank/DDBJ whole genome shotgun (WGS) entry which is preliminary data.</text>
</comment>
<gene>
    <name evidence="2" type="ORF">MSPICULIGERA_LOCUS12019</name>
</gene>
<dbReference type="EMBL" id="CATQJA010002621">
    <property type="protein sequence ID" value="CAJ0573666.1"/>
    <property type="molecule type" value="Genomic_DNA"/>
</dbReference>
<dbReference type="GO" id="GO:0005737">
    <property type="term" value="C:cytoplasm"/>
    <property type="evidence" value="ECO:0007669"/>
    <property type="project" value="TreeGrafter"/>
</dbReference>
<keyword evidence="3" id="KW-1185">Reference proteome</keyword>
<dbReference type="Proteomes" id="UP001177023">
    <property type="component" value="Unassembled WGS sequence"/>
</dbReference>
<evidence type="ECO:0000313" key="3">
    <source>
        <dbReference type="Proteomes" id="UP001177023"/>
    </source>
</evidence>
<organism evidence="2 3">
    <name type="scientific">Mesorhabditis spiculigera</name>
    <dbReference type="NCBI Taxonomy" id="96644"/>
    <lineage>
        <taxon>Eukaryota</taxon>
        <taxon>Metazoa</taxon>
        <taxon>Ecdysozoa</taxon>
        <taxon>Nematoda</taxon>
        <taxon>Chromadorea</taxon>
        <taxon>Rhabditida</taxon>
        <taxon>Rhabditina</taxon>
        <taxon>Rhabditomorpha</taxon>
        <taxon>Rhabditoidea</taxon>
        <taxon>Rhabditidae</taxon>
        <taxon>Mesorhabditinae</taxon>
        <taxon>Mesorhabditis</taxon>
    </lineage>
</organism>
<feature type="domain" description="SAC3/GANP/THP3 conserved" evidence="1">
    <location>
        <begin position="14"/>
        <end position="178"/>
    </location>
</feature>